<feature type="chain" id="PRO_5033051438" description="Exo-alpha-sialidase" evidence="1">
    <location>
        <begin position="21"/>
        <end position="298"/>
    </location>
</feature>
<dbReference type="AlphaFoldDB" id="A0A855WY36"/>
<protein>
    <recommendedName>
        <fullName evidence="4">Exo-alpha-sialidase</fullName>
    </recommendedName>
</protein>
<feature type="signal peptide" evidence="1">
    <location>
        <begin position="1"/>
        <end position="20"/>
    </location>
</feature>
<organism evidence="2 3">
    <name type="scientific">candidate division GN15 bacterium</name>
    <dbReference type="NCBI Taxonomy" id="2072418"/>
    <lineage>
        <taxon>Bacteria</taxon>
        <taxon>candidate division GN15</taxon>
    </lineage>
</organism>
<reference evidence="2 3" key="1">
    <citation type="journal article" date="2018" name="ISME J.">
        <title>A methanotrophic archaeon couples anaerobic oxidation of methane to Fe(III) reduction.</title>
        <authorList>
            <person name="Cai C."/>
            <person name="Leu A.O."/>
            <person name="Xie G.J."/>
            <person name="Guo J."/>
            <person name="Feng Y."/>
            <person name="Zhao J.X."/>
            <person name="Tyson G.W."/>
            <person name="Yuan Z."/>
            <person name="Hu S."/>
        </authorList>
    </citation>
    <scope>NUCLEOTIDE SEQUENCE [LARGE SCALE GENOMIC DNA]</scope>
    <source>
        <strain evidence="2">FeB_12</strain>
    </source>
</reference>
<dbReference type="InterPro" id="IPR011659">
    <property type="entry name" value="WD40"/>
</dbReference>
<evidence type="ECO:0000256" key="1">
    <source>
        <dbReference type="SAM" id="SignalP"/>
    </source>
</evidence>
<keyword evidence="1" id="KW-0732">Signal</keyword>
<dbReference type="InterPro" id="IPR011042">
    <property type="entry name" value="6-blade_b-propeller_TolB-like"/>
</dbReference>
<proteinExistence type="predicted"/>
<name>A0A855WY36_9BACT</name>
<evidence type="ECO:0000313" key="2">
    <source>
        <dbReference type="EMBL" id="PWB70338.1"/>
    </source>
</evidence>
<sequence>MKRVMVLTTLVQLFAVALFAQSDNFPGVFGPYLGQKPPGTVPEIFAPGIVSRDGIQTKLNVASDGNEIIFAERNAAGNRWSLLRSVRTDGGWSRPTAMPAFEQYTHMEPSLSPDGRRLYFVSDRPITGSGEASKTPDIWYVERSGDEWGTPVNPGSPINGEGVEVQPFHASDGSFYFCKPPAEIYRSAWTDSAWGIPVRLDDRINQGKASGPWVAPDGRYLLFHSRRDGGIGGWDLYVSFRESDGTWGSPRNLGEPINTAGDEADATISPDGKHIFFSRGGDIHWVSVKVIDEMKPKE</sequence>
<evidence type="ECO:0000313" key="3">
    <source>
        <dbReference type="Proteomes" id="UP000250918"/>
    </source>
</evidence>
<dbReference type="EMBL" id="PQAP01000147">
    <property type="protein sequence ID" value="PWB70338.1"/>
    <property type="molecule type" value="Genomic_DNA"/>
</dbReference>
<dbReference type="Proteomes" id="UP000250918">
    <property type="component" value="Unassembled WGS sequence"/>
</dbReference>
<accession>A0A855WY36</accession>
<comment type="caution">
    <text evidence="2">The sequence shown here is derived from an EMBL/GenBank/DDBJ whole genome shotgun (WGS) entry which is preliminary data.</text>
</comment>
<gene>
    <name evidence="2" type="ORF">C3F09_09180</name>
</gene>
<dbReference type="SUPFAM" id="SSF82171">
    <property type="entry name" value="DPP6 N-terminal domain-like"/>
    <property type="match status" value="1"/>
</dbReference>
<evidence type="ECO:0008006" key="4">
    <source>
        <dbReference type="Google" id="ProtNLM"/>
    </source>
</evidence>
<dbReference type="Gene3D" id="2.120.10.30">
    <property type="entry name" value="TolB, C-terminal domain"/>
    <property type="match status" value="2"/>
</dbReference>
<dbReference type="Pfam" id="PF07676">
    <property type="entry name" value="PD40"/>
    <property type="match status" value="3"/>
</dbReference>